<organism evidence="1 2">
    <name type="scientific">Methylobacterium longum</name>
    <dbReference type="NCBI Taxonomy" id="767694"/>
    <lineage>
        <taxon>Bacteria</taxon>
        <taxon>Pseudomonadati</taxon>
        <taxon>Pseudomonadota</taxon>
        <taxon>Alphaproteobacteria</taxon>
        <taxon>Hyphomicrobiales</taxon>
        <taxon>Methylobacteriaceae</taxon>
        <taxon>Methylobacterium</taxon>
    </lineage>
</organism>
<evidence type="ECO:0000313" key="2">
    <source>
        <dbReference type="Proteomes" id="UP001244297"/>
    </source>
</evidence>
<dbReference type="Proteomes" id="UP001244297">
    <property type="component" value="Unassembled WGS sequence"/>
</dbReference>
<name>A0ABT8AY14_9HYPH</name>
<sequence>MASKLERVEFAQAALDAYIHAEGAARRWIGGVPACDVVDLITDLLLLAKTRGHDPCSVLARAKRHLEAEASERC</sequence>
<gene>
    <name evidence="1" type="ORF">QWZ18_27330</name>
</gene>
<accession>A0ABT8AY14</accession>
<protein>
    <submittedName>
        <fullName evidence="1">Uncharacterized protein</fullName>
    </submittedName>
</protein>
<reference evidence="2" key="1">
    <citation type="journal article" date="2019" name="Int. J. Syst. Evol. Microbiol.">
        <title>The Global Catalogue of Microorganisms (GCM) 10K type strain sequencing project: providing services to taxonomists for standard genome sequencing and annotation.</title>
        <authorList>
            <consortium name="The Broad Institute Genomics Platform"/>
            <consortium name="The Broad Institute Genome Sequencing Center for Infectious Disease"/>
            <person name="Wu L."/>
            <person name="Ma J."/>
        </authorList>
    </citation>
    <scope>NUCLEOTIDE SEQUENCE [LARGE SCALE GENOMIC DNA]</scope>
    <source>
        <strain evidence="2">CECT 7806</strain>
    </source>
</reference>
<dbReference type="EMBL" id="JAUFPT010000097">
    <property type="protein sequence ID" value="MDN3574306.1"/>
    <property type="molecule type" value="Genomic_DNA"/>
</dbReference>
<evidence type="ECO:0000313" key="1">
    <source>
        <dbReference type="EMBL" id="MDN3574306.1"/>
    </source>
</evidence>
<proteinExistence type="predicted"/>
<dbReference type="RefSeq" id="WP_238291104.1">
    <property type="nucleotide sequence ID" value="NZ_BPQS01000032.1"/>
</dbReference>
<comment type="caution">
    <text evidence="1">The sequence shown here is derived from an EMBL/GenBank/DDBJ whole genome shotgun (WGS) entry which is preliminary data.</text>
</comment>
<keyword evidence="2" id="KW-1185">Reference proteome</keyword>